<dbReference type="InterPro" id="IPR047121">
    <property type="entry name" value="YjiB-like"/>
</dbReference>
<dbReference type="PANTHER" id="PTHR36448:SF2">
    <property type="entry name" value="CUPIN TYPE-1 DOMAIN-CONTAINING PROTEIN"/>
    <property type="match status" value="1"/>
</dbReference>
<name>A0A1G5NQP9_9PSED</name>
<dbReference type="Gene3D" id="2.60.120.10">
    <property type="entry name" value="Jelly Rolls"/>
    <property type="match status" value="1"/>
</dbReference>
<dbReference type="CDD" id="cd02219">
    <property type="entry name" value="cupin_YjlB-like"/>
    <property type="match status" value="1"/>
</dbReference>
<feature type="chain" id="PRO_5010288686" evidence="1">
    <location>
        <begin position="25"/>
        <end position="195"/>
    </location>
</feature>
<dbReference type="PANTHER" id="PTHR36448">
    <property type="entry name" value="BLR7373 PROTEIN"/>
    <property type="match status" value="1"/>
</dbReference>
<dbReference type="OrthoDB" id="9791759at2"/>
<dbReference type="Proteomes" id="UP000183046">
    <property type="component" value="Unassembled WGS sequence"/>
</dbReference>
<accession>A0A1G5NQP9</accession>
<gene>
    <name evidence="3" type="ORF">SAMN05216279_10785</name>
</gene>
<dbReference type="AlphaFoldDB" id="A0A1G5NQP9"/>
<comment type="caution">
    <text evidence="3">The sequence shown here is derived from an EMBL/GenBank/DDBJ whole genome shotgun (WGS) entry which is preliminary data.</text>
</comment>
<evidence type="ECO:0000256" key="1">
    <source>
        <dbReference type="SAM" id="SignalP"/>
    </source>
</evidence>
<dbReference type="Pfam" id="PF07883">
    <property type="entry name" value="Cupin_2"/>
    <property type="match status" value="1"/>
</dbReference>
<dbReference type="PIRSF" id="PIRSF019307">
    <property type="entry name" value="UCP019307"/>
    <property type="match status" value="1"/>
</dbReference>
<proteinExistence type="predicted"/>
<feature type="domain" description="Cupin type-2" evidence="2">
    <location>
        <begin position="88"/>
        <end position="134"/>
    </location>
</feature>
<dbReference type="InterPro" id="IPR014710">
    <property type="entry name" value="RmlC-like_jellyroll"/>
</dbReference>
<dbReference type="InterPro" id="IPR011051">
    <property type="entry name" value="RmlC_Cupin_sf"/>
</dbReference>
<organism evidence="3 4">
    <name type="scientific">Pseudomonas oryzihabitans</name>
    <dbReference type="NCBI Taxonomy" id="47885"/>
    <lineage>
        <taxon>Bacteria</taxon>
        <taxon>Pseudomonadati</taxon>
        <taxon>Pseudomonadota</taxon>
        <taxon>Gammaproteobacteria</taxon>
        <taxon>Pseudomonadales</taxon>
        <taxon>Pseudomonadaceae</taxon>
        <taxon>Pseudomonas</taxon>
    </lineage>
</organism>
<evidence type="ECO:0000259" key="2">
    <source>
        <dbReference type="Pfam" id="PF07883"/>
    </source>
</evidence>
<protein>
    <submittedName>
        <fullName evidence="3">Uncharacterized protein YjlB</fullName>
    </submittedName>
</protein>
<dbReference type="InterPro" id="IPR014500">
    <property type="entry name" value="UCP019307_cupin"/>
</dbReference>
<evidence type="ECO:0000313" key="4">
    <source>
        <dbReference type="Proteomes" id="UP000183046"/>
    </source>
</evidence>
<reference evidence="4" key="1">
    <citation type="submission" date="2016-10" db="EMBL/GenBank/DDBJ databases">
        <authorList>
            <person name="de Groot N.N."/>
        </authorList>
    </citation>
    <scope>NUCLEOTIDE SEQUENCE [LARGE SCALE GENOMIC DNA]</scope>
    <source>
        <strain evidence="4">DSM 15758</strain>
    </source>
</reference>
<sequence>MPHRPSLSVLSLVLGLAPAALALAAPVGAGQPEQLHFADDGVIPNSRLPVLLYRQVPLAGSDRAAALERLFADNAWPPQWRYGVYDYHHYHPNAHEVLGVARGQARLRLGGEQGQDVEVTAGDVVVLPAGTGHRNLESSADFLVVGAYPPDRQDFITQRADPAAHARSVELIAQVPVPLTDPVTGREGALPELWR</sequence>
<keyword evidence="1" id="KW-0732">Signal</keyword>
<dbReference type="InterPro" id="IPR013096">
    <property type="entry name" value="Cupin_2"/>
</dbReference>
<dbReference type="eggNOG" id="COG4297">
    <property type="taxonomic scope" value="Bacteria"/>
</dbReference>
<dbReference type="SUPFAM" id="SSF51182">
    <property type="entry name" value="RmlC-like cupins"/>
    <property type="match status" value="1"/>
</dbReference>
<evidence type="ECO:0000313" key="3">
    <source>
        <dbReference type="EMBL" id="SCZ39703.1"/>
    </source>
</evidence>
<dbReference type="EMBL" id="FMWB01000007">
    <property type="protein sequence ID" value="SCZ39703.1"/>
    <property type="molecule type" value="Genomic_DNA"/>
</dbReference>
<feature type="signal peptide" evidence="1">
    <location>
        <begin position="1"/>
        <end position="24"/>
    </location>
</feature>
<dbReference type="RefSeq" id="WP_081347950.1">
    <property type="nucleotide sequence ID" value="NZ_CP189647.1"/>
</dbReference>